<name>A0A6L2M7H3_TANCI</name>
<reference evidence="1" key="1">
    <citation type="journal article" date="2019" name="Sci. Rep.">
        <title>Draft genome of Tanacetum cinerariifolium, the natural source of mosquito coil.</title>
        <authorList>
            <person name="Yamashiro T."/>
            <person name="Shiraishi A."/>
            <person name="Satake H."/>
            <person name="Nakayama K."/>
        </authorList>
    </citation>
    <scope>NUCLEOTIDE SEQUENCE</scope>
</reference>
<evidence type="ECO:0008006" key="2">
    <source>
        <dbReference type="Google" id="ProtNLM"/>
    </source>
</evidence>
<organism evidence="1">
    <name type="scientific">Tanacetum cinerariifolium</name>
    <name type="common">Dalmatian daisy</name>
    <name type="synonym">Chrysanthemum cinerariifolium</name>
    <dbReference type="NCBI Taxonomy" id="118510"/>
    <lineage>
        <taxon>Eukaryota</taxon>
        <taxon>Viridiplantae</taxon>
        <taxon>Streptophyta</taxon>
        <taxon>Embryophyta</taxon>
        <taxon>Tracheophyta</taxon>
        <taxon>Spermatophyta</taxon>
        <taxon>Magnoliopsida</taxon>
        <taxon>eudicotyledons</taxon>
        <taxon>Gunneridae</taxon>
        <taxon>Pentapetalae</taxon>
        <taxon>asterids</taxon>
        <taxon>campanulids</taxon>
        <taxon>Asterales</taxon>
        <taxon>Asteraceae</taxon>
        <taxon>Asteroideae</taxon>
        <taxon>Anthemideae</taxon>
        <taxon>Anthemidinae</taxon>
        <taxon>Tanacetum</taxon>
    </lineage>
</organism>
<comment type="caution">
    <text evidence="1">The sequence shown here is derived from an EMBL/GenBank/DDBJ whole genome shotgun (WGS) entry which is preliminary data.</text>
</comment>
<sequence>MLEKDMYDSWKSIMELYMMNRQHERMILESIENGPLIWPSIEENRVTRPKKYSELSATKAIQADCDVKATNIILQGLPPEFYALEREYMIYDEFDKFAYKKGVTLREFYLRFSLLLNDMNIYNMKLEQFQVNTKFLNTLPPEWSKFVTDVKLVRDLHITNVDQLHAYVGKHEFHANENGDDPIDAINHMMSFLTVVVTSWYPPTNNPVKNSSKPRQQAIEQVETIPGNKGLLSATTAKEKATCPNSALNQKGKGMSHGSRISRDLDAYDSDCDEINTAKVSLMANLSHYGSDDLVEVHNHDNVHHILINQAVQAMPLFEQSNIVNQSKTKITSDSNIIPYSQYKEKSRNIDREIALEQQIKELNNIVFKRNQFAQTVHMLMKPQFFYDHTTKQALRFQNPFYLKKAQQLKPKLYDSNVIQKTNAIVIRDSEKTLMLAEE</sequence>
<accession>A0A6L2M7H3</accession>
<evidence type="ECO:0000313" key="1">
    <source>
        <dbReference type="EMBL" id="GEU69369.1"/>
    </source>
</evidence>
<dbReference type="AlphaFoldDB" id="A0A6L2M7H3"/>
<protein>
    <recommendedName>
        <fullName evidence="2">Integrase, catalytic region, zinc finger, CCHC-type, peptidase aspartic, catalytic</fullName>
    </recommendedName>
</protein>
<proteinExistence type="predicted"/>
<dbReference type="EMBL" id="BKCJ010005921">
    <property type="protein sequence ID" value="GEU69369.1"/>
    <property type="molecule type" value="Genomic_DNA"/>
</dbReference>
<gene>
    <name evidence="1" type="ORF">Tci_041347</name>
</gene>